<comment type="caution">
    <text evidence="3">The sequence shown here is derived from an EMBL/GenBank/DDBJ whole genome shotgun (WGS) entry which is preliminary data.</text>
</comment>
<feature type="region of interest" description="Disordered" evidence="1">
    <location>
        <begin position="254"/>
        <end position="274"/>
    </location>
</feature>
<feature type="compositionally biased region" description="Low complexity" evidence="1">
    <location>
        <begin position="254"/>
        <end position="270"/>
    </location>
</feature>
<keyword evidence="2" id="KW-0812">Transmembrane</keyword>
<keyword evidence="2" id="KW-0472">Membrane</keyword>
<dbReference type="AlphaFoldDB" id="A0A0A1UQD4"/>
<evidence type="ECO:0000313" key="4">
    <source>
        <dbReference type="Proteomes" id="UP000030151"/>
    </source>
</evidence>
<sequence length="449" mass="46847">MATGSEDDPTPTPTSTSTVKPGLTLNLGPLTTTFVPPENCDALTLGMYEDLPQTTETSTLVRWNRGYECPTTYHGTLHLISSCYPQRYGPAYDNIKDWMGPNAVWPFYSPGLLCPSGYATGCTMVYSPPGATESLPTAYPTAFPTSTSYATVSTWSLLSKGQTGYGCCPIREKGEKGGGELTWCSGYRCYAPYTCISTPSLSATMTGDMTQGCAETPIKTRTTSTFVISSKMWPFVYAPQVVLIQGNDTSTTIGAAASSPSGPSTTSSASRDGDAQAGLSTAAKAAIGTAVPLIFIALALAAFIFYRRRNRSKTRAEAASEQGSGFPGMNKPELDATPSPFALSLGPGSELDGTPRPSPPGDDSTAAGGRVSELPGPGVARFVGPMCELPGDEKFARRPAQPKGSDGVAADDEGGKIGHGASINGASEPKAYDAKDMDAEKSSRGGKDK</sequence>
<evidence type="ECO:0000256" key="2">
    <source>
        <dbReference type="SAM" id="Phobius"/>
    </source>
</evidence>
<feature type="transmembrane region" description="Helical" evidence="2">
    <location>
        <begin position="285"/>
        <end position="306"/>
    </location>
</feature>
<dbReference type="HOGENOM" id="CLU_664072_0_0_1"/>
<evidence type="ECO:0000256" key="1">
    <source>
        <dbReference type="SAM" id="MobiDB-lite"/>
    </source>
</evidence>
<feature type="compositionally biased region" description="Basic and acidic residues" evidence="1">
    <location>
        <begin position="430"/>
        <end position="449"/>
    </location>
</feature>
<name>A0A0A1UQD4_9HYPO</name>
<gene>
    <name evidence="3" type="ORF">X797_009509</name>
</gene>
<accession>A0A0A1UQD4</accession>
<feature type="region of interest" description="Disordered" evidence="1">
    <location>
        <begin position="315"/>
        <end position="449"/>
    </location>
</feature>
<dbReference type="Proteomes" id="UP000030151">
    <property type="component" value="Unassembled WGS sequence"/>
</dbReference>
<feature type="compositionally biased region" description="Low complexity" evidence="1">
    <location>
        <begin position="13"/>
        <end position="22"/>
    </location>
</feature>
<feature type="region of interest" description="Disordered" evidence="1">
    <location>
        <begin position="1"/>
        <end position="22"/>
    </location>
</feature>
<keyword evidence="2" id="KW-1133">Transmembrane helix</keyword>
<organism evidence="3 4">
    <name type="scientific">Metarhizium robertsii</name>
    <dbReference type="NCBI Taxonomy" id="568076"/>
    <lineage>
        <taxon>Eukaryota</taxon>
        <taxon>Fungi</taxon>
        <taxon>Dikarya</taxon>
        <taxon>Ascomycota</taxon>
        <taxon>Pezizomycotina</taxon>
        <taxon>Sordariomycetes</taxon>
        <taxon>Hypocreomycetidae</taxon>
        <taxon>Hypocreales</taxon>
        <taxon>Clavicipitaceae</taxon>
        <taxon>Metarhizium</taxon>
    </lineage>
</organism>
<reference evidence="3 4" key="1">
    <citation type="submission" date="2014-02" db="EMBL/GenBank/DDBJ databases">
        <title>The genome sequence of the entomopathogenic fungus Metarhizium robertsii ARSEF 2575.</title>
        <authorList>
            <person name="Giuliano Garisto Donzelli B."/>
            <person name="Roe B.A."/>
            <person name="Macmil S.L."/>
            <person name="Krasnoff S.B."/>
            <person name="Gibson D.M."/>
        </authorList>
    </citation>
    <scope>NUCLEOTIDE SEQUENCE [LARGE SCALE GENOMIC DNA]</scope>
    <source>
        <strain evidence="3 4">ARSEF 2575</strain>
    </source>
</reference>
<dbReference type="OrthoDB" id="4891185at2759"/>
<proteinExistence type="predicted"/>
<dbReference type="EMBL" id="JELW01000037">
    <property type="protein sequence ID" value="EXU97404.1"/>
    <property type="molecule type" value="Genomic_DNA"/>
</dbReference>
<protein>
    <submittedName>
        <fullName evidence="3">Uncharacterized protein</fullName>
    </submittedName>
</protein>
<dbReference type="eggNOG" id="ENOG502ST51">
    <property type="taxonomic scope" value="Eukaryota"/>
</dbReference>
<evidence type="ECO:0000313" key="3">
    <source>
        <dbReference type="EMBL" id="EXU97404.1"/>
    </source>
</evidence>